<dbReference type="EMBL" id="OZ035842">
    <property type="protein sequence ID" value="CAL1596016.1"/>
    <property type="molecule type" value="Genomic_DNA"/>
</dbReference>
<organism evidence="1 2">
    <name type="scientific">Knipowitschia caucasica</name>
    <name type="common">Caucasian dwarf goby</name>
    <name type="synonym">Pomatoschistus caucasicus</name>
    <dbReference type="NCBI Taxonomy" id="637954"/>
    <lineage>
        <taxon>Eukaryota</taxon>
        <taxon>Metazoa</taxon>
        <taxon>Chordata</taxon>
        <taxon>Craniata</taxon>
        <taxon>Vertebrata</taxon>
        <taxon>Euteleostomi</taxon>
        <taxon>Actinopterygii</taxon>
        <taxon>Neopterygii</taxon>
        <taxon>Teleostei</taxon>
        <taxon>Neoteleostei</taxon>
        <taxon>Acanthomorphata</taxon>
        <taxon>Gobiaria</taxon>
        <taxon>Gobiiformes</taxon>
        <taxon>Gobioidei</taxon>
        <taxon>Gobiidae</taxon>
        <taxon>Gobiinae</taxon>
        <taxon>Knipowitschia</taxon>
    </lineage>
</organism>
<dbReference type="Proteomes" id="UP001497482">
    <property type="component" value="Chromosome 20"/>
</dbReference>
<keyword evidence="2" id="KW-1185">Reference proteome</keyword>
<protein>
    <submittedName>
        <fullName evidence="1">Uncharacterized protein</fullName>
    </submittedName>
</protein>
<name>A0AAV2L3L2_KNICA</name>
<evidence type="ECO:0000313" key="2">
    <source>
        <dbReference type="Proteomes" id="UP001497482"/>
    </source>
</evidence>
<evidence type="ECO:0000313" key="1">
    <source>
        <dbReference type="EMBL" id="CAL1596016.1"/>
    </source>
</evidence>
<accession>A0AAV2L3L2</accession>
<proteinExistence type="predicted"/>
<sequence length="121" mass="13980">MTVADYESKQDEKPGLQIVLQSCTEYERRIPQASSSWKPERTHVYDTQQHMIRLEMYDQGPGIRPGLGLQRRLLVPRYVTASTSDLHNIWPRVGCRGHKQNGGGGDNRLRFACLWTLERLQ</sequence>
<reference evidence="1 2" key="1">
    <citation type="submission" date="2024-04" db="EMBL/GenBank/DDBJ databases">
        <authorList>
            <person name="Waldvogel A.-M."/>
            <person name="Schoenle A."/>
        </authorList>
    </citation>
    <scope>NUCLEOTIDE SEQUENCE [LARGE SCALE GENOMIC DNA]</scope>
</reference>
<gene>
    <name evidence="1" type="ORF">KC01_LOCUS24736</name>
</gene>
<dbReference type="AlphaFoldDB" id="A0AAV2L3L2"/>